<reference evidence="2 3" key="1">
    <citation type="journal article" date="2009" name="Nature">
        <title>The Sorghum bicolor genome and the diversification of grasses.</title>
        <authorList>
            <person name="Paterson A.H."/>
            <person name="Bowers J.E."/>
            <person name="Bruggmann R."/>
            <person name="Dubchak I."/>
            <person name="Grimwood J."/>
            <person name="Gundlach H."/>
            <person name="Haberer G."/>
            <person name="Hellsten U."/>
            <person name="Mitros T."/>
            <person name="Poliakov A."/>
            <person name="Schmutz J."/>
            <person name="Spannagl M."/>
            <person name="Tang H."/>
            <person name="Wang X."/>
            <person name="Wicker T."/>
            <person name="Bharti A.K."/>
            <person name="Chapman J."/>
            <person name="Feltus F.A."/>
            <person name="Gowik U."/>
            <person name="Grigoriev I.V."/>
            <person name="Lyons E."/>
            <person name="Maher C.A."/>
            <person name="Martis M."/>
            <person name="Narechania A."/>
            <person name="Otillar R.P."/>
            <person name="Penning B.W."/>
            <person name="Salamov A.A."/>
            <person name="Wang Y."/>
            <person name="Zhang L."/>
            <person name="Carpita N.C."/>
            <person name="Freeling M."/>
            <person name="Gingle A.R."/>
            <person name="Hash C.T."/>
            <person name="Keller B."/>
            <person name="Klein P."/>
            <person name="Kresovich S."/>
            <person name="McCann M.C."/>
            <person name="Ming R."/>
            <person name="Peterson D.G."/>
            <person name="Mehboob-ur-Rahman"/>
            <person name="Ware D."/>
            <person name="Westhoff P."/>
            <person name="Mayer K.F."/>
            <person name="Messing J."/>
            <person name="Rokhsar D.S."/>
        </authorList>
    </citation>
    <scope>NUCLEOTIDE SEQUENCE [LARGE SCALE GENOMIC DNA]</scope>
    <source>
        <strain evidence="3">cv. BTx623</strain>
    </source>
</reference>
<accession>A0A1B6QCJ3</accession>
<evidence type="ECO:0000256" key="1">
    <source>
        <dbReference type="SAM" id="MobiDB-lite"/>
    </source>
</evidence>
<dbReference type="ExpressionAtlas" id="A0A1B6QCJ3">
    <property type="expression patterns" value="baseline"/>
</dbReference>
<reference evidence="3" key="2">
    <citation type="journal article" date="2018" name="Plant J.">
        <title>The Sorghum bicolor reference genome: improved assembly, gene annotations, a transcriptome atlas, and signatures of genome organization.</title>
        <authorList>
            <person name="McCormick R.F."/>
            <person name="Truong S.K."/>
            <person name="Sreedasyam A."/>
            <person name="Jenkins J."/>
            <person name="Shu S."/>
            <person name="Sims D."/>
            <person name="Kennedy M."/>
            <person name="Amirebrahimi M."/>
            <person name="Weers B.D."/>
            <person name="McKinley B."/>
            <person name="Mattison A."/>
            <person name="Morishige D.T."/>
            <person name="Grimwood J."/>
            <person name="Schmutz J."/>
            <person name="Mullet J.E."/>
        </authorList>
    </citation>
    <scope>NUCLEOTIDE SEQUENCE [LARGE SCALE GENOMIC DNA]</scope>
    <source>
        <strain evidence="3">cv. BTx623</strain>
    </source>
</reference>
<feature type="region of interest" description="Disordered" evidence="1">
    <location>
        <begin position="1"/>
        <end position="67"/>
    </location>
</feature>
<name>A0A1B6QCJ3_SORBI</name>
<evidence type="ECO:0000313" key="2">
    <source>
        <dbReference type="EMBL" id="KXG35642.1"/>
    </source>
</evidence>
<keyword evidence="3" id="KW-1185">Reference proteome</keyword>
<proteinExistence type="predicted"/>
<dbReference type="Proteomes" id="UP000000768">
    <property type="component" value="Chromosome 2"/>
</dbReference>
<dbReference type="EMBL" id="CM000761">
    <property type="protein sequence ID" value="KXG35642.1"/>
    <property type="molecule type" value="Genomic_DNA"/>
</dbReference>
<dbReference type="AlphaFoldDB" id="A0A1B6QCJ3"/>
<protein>
    <submittedName>
        <fullName evidence="2">Uncharacterized protein</fullName>
    </submittedName>
</protein>
<dbReference type="Gramene" id="KXG35642">
    <property type="protein sequence ID" value="KXG35642"/>
    <property type="gene ID" value="SORBI_3002G203200"/>
</dbReference>
<feature type="compositionally biased region" description="Basic and acidic residues" evidence="1">
    <location>
        <begin position="53"/>
        <end position="64"/>
    </location>
</feature>
<feature type="compositionally biased region" description="Basic residues" evidence="1">
    <location>
        <begin position="9"/>
        <end position="22"/>
    </location>
</feature>
<dbReference type="InParanoid" id="A0A1B6QCJ3"/>
<sequence>MPASSCPQPHHRLRMVPHRTGRPLRQQIQRRQGCAPPHPSIVPQPGGSTSAARVEEERPPHLEETAPAPDAMEATSALVETARAPAALEAAPALAAATKDTTNAEAPGLRRWRIHIPYTKLNSSWRKGILNQVGEAAMKVVVGGRSAWMIQVERPPDSWHGTYLQRQHRRLRLDLETANVSSPSSRCDLKVVNDVNTFIEKKYRIIRKQISRFSFNCS</sequence>
<evidence type="ECO:0000313" key="3">
    <source>
        <dbReference type="Proteomes" id="UP000000768"/>
    </source>
</evidence>
<gene>
    <name evidence="2" type="ORF">SORBI_3002G203200</name>
</gene>
<organism evidence="2 3">
    <name type="scientific">Sorghum bicolor</name>
    <name type="common">Sorghum</name>
    <name type="synonym">Sorghum vulgare</name>
    <dbReference type="NCBI Taxonomy" id="4558"/>
    <lineage>
        <taxon>Eukaryota</taxon>
        <taxon>Viridiplantae</taxon>
        <taxon>Streptophyta</taxon>
        <taxon>Embryophyta</taxon>
        <taxon>Tracheophyta</taxon>
        <taxon>Spermatophyta</taxon>
        <taxon>Magnoliopsida</taxon>
        <taxon>Liliopsida</taxon>
        <taxon>Poales</taxon>
        <taxon>Poaceae</taxon>
        <taxon>PACMAD clade</taxon>
        <taxon>Panicoideae</taxon>
        <taxon>Andropogonodae</taxon>
        <taxon>Andropogoneae</taxon>
        <taxon>Sorghinae</taxon>
        <taxon>Sorghum</taxon>
    </lineage>
</organism>